<reference evidence="3 4" key="1">
    <citation type="journal article" date="2020" name="Fungal Divers.">
        <title>Resolving the Mortierellaceae phylogeny through synthesis of multi-gene phylogenetics and phylogenomics.</title>
        <authorList>
            <person name="Vandepol N."/>
            <person name="Liber J."/>
            <person name="Desiro A."/>
            <person name="Na H."/>
            <person name="Kennedy M."/>
            <person name="Barry K."/>
            <person name="Grigoriev I.V."/>
            <person name="Miller A.N."/>
            <person name="O'Donnell K."/>
            <person name="Stajich J.E."/>
            <person name="Bonito G."/>
        </authorList>
    </citation>
    <scope>NUCLEOTIDE SEQUENCE [LARGE SCALE GENOMIC DNA]</scope>
    <source>
        <strain evidence="3 4">AD045</strain>
    </source>
</reference>
<evidence type="ECO:0008006" key="5">
    <source>
        <dbReference type="Google" id="ProtNLM"/>
    </source>
</evidence>
<organism evidence="3 4">
    <name type="scientific">Linnemannia gamsii</name>
    <dbReference type="NCBI Taxonomy" id="64522"/>
    <lineage>
        <taxon>Eukaryota</taxon>
        <taxon>Fungi</taxon>
        <taxon>Fungi incertae sedis</taxon>
        <taxon>Mucoromycota</taxon>
        <taxon>Mortierellomycotina</taxon>
        <taxon>Mortierellomycetes</taxon>
        <taxon>Mortierellales</taxon>
        <taxon>Mortierellaceae</taxon>
        <taxon>Linnemannia</taxon>
    </lineage>
</organism>
<keyword evidence="2" id="KW-1133">Transmembrane helix</keyword>
<keyword evidence="2" id="KW-0812">Transmembrane</keyword>
<dbReference type="Proteomes" id="UP001194696">
    <property type="component" value="Unassembled WGS sequence"/>
</dbReference>
<feature type="compositionally biased region" description="Low complexity" evidence="1">
    <location>
        <begin position="84"/>
        <end position="96"/>
    </location>
</feature>
<name>A0ABQ7JHT3_9FUNG</name>
<evidence type="ECO:0000256" key="1">
    <source>
        <dbReference type="SAM" id="MobiDB-lite"/>
    </source>
</evidence>
<gene>
    <name evidence="3" type="ORF">BGZ96_004820</name>
</gene>
<feature type="region of interest" description="Disordered" evidence="1">
    <location>
        <begin position="84"/>
        <end position="106"/>
    </location>
</feature>
<feature type="transmembrane region" description="Helical" evidence="2">
    <location>
        <begin position="48"/>
        <end position="67"/>
    </location>
</feature>
<feature type="transmembrane region" description="Helical" evidence="2">
    <location>
        <begin position="15"/>
        <end position="36"/>
    </location>
</feature>
<accession>A0ABQ7JHT3</accession>
<sequence>MITPEDPNEDEVVKLRQFLTVYMTIGIIIDLHRIYVAVNKPSTRSIQFAFNLWLIGAAVFYFGIVYAETLNYYVPLPKGGVHPTTNSTAETETASTKDQQEQPLLPSSSRQTLSLLEIKYWIECGLHLVLGLGLKAILNQKRQLDLEREEHQRYDHYLLVSSDKELPTPVASASTVDGFMTEADVGRLRLRVPTWPRLFMAIWFLWLTYSGVNRILQLSSEHPLTAREYSQLAISLTQGVGGLYILYRKSLVLTQWLFYSLCVTTVHQTLDTSMTIWNEDFNKLFAESGLIYGKEELIHCRLTIMTGTVLFYVWRLWVTWRLVADLKARNARVAGATGAICRREVSVEKQNDVDDIAIKVVDKKATH</sequence>
<keyword evidence="2" id="KW-0472">Membrane</keyword>
<protein>
    <recommendedName>
        <fullName evidence="5">TLC domain-containing protein</fullName>
    </recommendedName>
</protein>
<keyword evidence="4" id="KW-1185">Reference proteome</keyword>
<evidence type="ECO:0000256" key="2">
    <source>
        <dbReference type="SAM" id="Phobius"/>
    </source>
</evidence>
<evidence type="ECO:0000313" key="4">
    <source>
        <dbReference type="Proteomes" id="UP001194696"/>
    </source>
</evidence>
<evidence type="ECO:0000313" key="3">
    <source>
        <dbReference type="EMBL" id="KAG0273504.1"/>
    </source>
</evidence>
<dbReference type="EMBL" id="JAAAIM010002233">
    <property type="protein sequence ID" value="KAG0273504.1"/>
    <property type="molecule type" value="Genomic_DNA"/>
</dbReference>
<comment type="caution">
    <text evidence="3">The sequence shown here is derived from an EMBL/GenBank/DDBJ whole genome shotgun (WGS) entry which is preliminary data.</text>
</comment>
<proteinExistence type="predicted"/>